<gene>
    <name evidence="4" type="ORF">OSB1V03_LOCUS243</name>
</gene>
<feature type="signal peptide" evidence="3">
    <location>
        <begin position="1"/>
        <end position="19"/>
    </location>
</feature>
<feature type="region of interest" description="Disordered" evidence="1">
    <location>
        <begin position="113"/>
        <end position="132"/>
    </location>
</feature>
<feature type="transmembrane region" description="Helical" evidence="2">
    <location>
        <begin position="138"/>
        <end position="160"/>
    </location>
</feature>
<keyword evidence="2" id="KW-1133">Transmembrane helix</keyword>
<protein>
    <submittedName>
        <fullName evidence="4">Uncharacterized protein</fullName>
    </submittedName>
</protein>
<sequence>MNLLFIHFMIDGINTCVVALHPNPHHNHNHCQCCPLRPPLTPSVNTLINGFSADSRLFGRTYVAVSSGSSRTAKPLNSYPKPYTLKTFLGCVPNVPNPPPNTNTVTNTMATIGSSSSSVSPQLNRGPESEGKTSSTTIVIVVTVILIVIIVLCAVIYFYIRRNANTETIAQRKKMSEKESKATDTETRLMSIETINSSTGFKDK</sequence>
<evidence type="ECO:0000256" key="2">
    <source>
        <dbReference type="SAM" id="Phobius"/>
    </source>
</evidence>
<dbReference type="Proteomes" id="UP000759131">
    <property type="component" value="Unassembled WGS sequence"/>
</dbReference>
<dbReference type="EMBL" id="OC854615">
    <property type="protein sequence ID" value="CAD7619744.1"/>
    <property type="molecule type" value="Genomic_DNA"/>
</dbReference>
<evidence type="ECO:0000313" key="5">
    <source>
        <dbReference type="Proteomes" id="UP000759131"/>
    </source>
</evidence>
<dbReference type="AlphaFoldDB" id="A0A7R9KCM1"/>
<proteinExistence type="predicted"/>
<dbReference type="EMBL" id="CAJPIZ010000040">
    <property type="protein sequence ID" value="CAG2100174.1"/>
    <property type="molecule type" value="Genomic_DNA"/>
</dbReference>
<evidence type="ECO:0000256" key="1">
    <source>
        <dbReference type="SAM" id="MobiDB-lite"/>
    </source>
</evidence>
<reference evidence="4" key="1">
    <citation type="submission" date="2020-11" db="EMBL/GenBank/DDBJ databases">
        <authorList>
            <person name="Tran Van P."/>
        </authorList>
    </citation>
    <scope>NUCLEOTIDE SEQUENCE</scope>
</reference>
<keyword evidence="2" id="KW-0812">Transmembrane</keyword>
<keyword evidence="3" id="KW-0732">Signal</keyword>
<feature type="compositionally biased region" description="Polar residues" evidence="1">
    <location>
        <begin position="113"/>
        <end position="123"/>
    </location>
</feature>
<keyword evidence="2" id="KW-0472">Membrane</keyword>
<keyword evidence="5" id="KW-1185">Reference proteome</keyword>
<feature type="chain" id="PRO_5035591512" evidence="3">
    <location>
        <begin position="20"/>
        <end position="204"/>
    </location>
</feature>
<accession>A0A7R9KCM1</accession>
<name>A0A7R9KCM1_9ACAR</name>
<evidence type="ECO:0000256" key="3">
    <source>
        <dbReference type="SAM" id="SignalP"/>
    </source>
</evidence>
<organism evidence="4">
    <name type="scientific">Medioppia subpectinata</name>
    <dbReference type="NCBI Taxonomy" id="1979941"/>
    <lineage>
        <taxon>Eukaryota</taxon>
        <taxon>Metazoa</taxon>
        <taxon>Ecdysozoa</taxon>
        <taxon>Arthropoda</taxon>
        <taxon>Chelicerata</taxon>
        <taxon>Arachnida</taxon>
        <taxon>Acari</taxon>
        <taxon>Acariformes</taxon>
        <taxon>Sarcoptiformes</taxon>
        <taxon>Oribatida</taxon>
        <taxon>Brachypylina</taxon>
        <taxon>Oppioidea</taxon>
        <taxon>Oppiidae</taxon>
        <taxon>Medioppia</taxon>
    </lineage>
</organism>
<evidence type="ECO:0000313" key="4">
    <source>
        <dbReference type="EMBL" id="CAD7619744.1"/>
    </source>
</evidence>